<dbReference type="PANTHER" id="PTHR12147">
    <property type="entry name" value="METALLOPEPTIDASE M28 FAMILY MEMBER"/>
    <property type="match status" value="1"/>
</dbReference>
<evidence type="ECO:0000256" key="1">
    <source>
        <dbReference type="ARBA" id="ARBA00022438"/>
    </source>
</evidence>
<name>A0A6I3LIF6_9FLAO</name>
<dbReference type="SUPFAM" id="SSF53187">
    <property type="entry name" value="Zn-dependent exopeptidases"/>
    <property type="match status" value="1"/>
</dbReference>
<evidence type="ECO:0000256" key="3">
    <source>
        <dbReference type="ARBA" id="ARBA00022723"/>
    </source>
</evidence>
<dbReference type="GO" id="GO:0006508">
    <property type="term" value="P:proteolysis"/>
    <property type="evidence" value="ECO:0007669"/>
    <property type="project" value="UniProtKB-KW"/>
</dbReference>
<dbReference type="GO" id="GO:0008235">
    <property type="term" value="F:metalloexopeptidase activity"/>
    <property type="evidence" value="ECO:0007669"/>
    <property type="project" value="InterPro"/>
</dbReference>
<keyword evidence="6" id="KW-0862">Zinc</keyword>
<evidence type="ECO:0000313" key="9">
    <source>
        <dbReference type="Proteomes" id="UP000438760"/>
    </source>
</evidence>
<accession>A0A6I3LIF6</accession>
<comment type="caution">
    <text evidence="8">The sequence shown here is derived from an EMBL/GenBank/DDBJ whole genome shotgun (WGS) entry which is preliminary data.</text>
</comment>
<dbReference type="Pfam" id="PF04389">
    <property type="entry name" value="Peptidase_M28"/>
    <property type="match status" value="1"/>
</dbReference>
<keyword evidence="3" id="KW-0479">Metal-binding</keyword>
<gene>
    <name evidence="8" type="ORF">GJV76_09405</name>
</gene>
<protein>
    <submittedName>
        <fullName evidence="8">M28 family peptidase</fullName>
    </submittedName>
</protein>
<evidence type="ECO:0000256" key="4">
    <source>
        <dbReference type="ARBA" id="ARBA00022729"/>
    </source>
</evidence>
<evidence type="ECO:0000313" key="8">
    <source>
        <dbReference type="EMBL" id="MTG98338.1"/>
    </source>
</evidence>
<dbReference type="InterPro" id="IPR007484">
    <property type="entry name" value="Peptidase_M28"/>
</dbReference>
<dbReference type="CDD" id="cd05660">
    <property type="entry name" value="M28_like_PA"/>
    <property type="match status" value="1"/>
</dbReference>
<keyword evidence="5" id="KW-0378">Hydrolase</keyword>
<keyword evidence="1" id="KW-0031">Aminopeptidase</keyword>
<proteinExistence type="predicted"/>
<keyword evidence="4" id="KW-0732">Signal</keyword>
<dbReference type="Gene3D" id="3.40.630.10">
    <property type="entry name" value="Zn peptidases"/>
    <property type="match status" value="1"/>
</dbReference>
<dbReference type="OrthoDB" id="9778250at2"/>
<evidence type="ECO:0000259" key="7">
    <source>
        <dbReference type="Pfam" id="PF04389"/>
    </source>
</evidence>
<dbReference type="EMBL" id="WMJX01000017">
    <property type="protein sequence ID" value="MTG98338.1"/>
    <property type="molecule type" value="Genomic_DNA"/>
</dbReference>
<dbReference type="RefSeq" id="WP_155092363.1">
    <property type="nucleotide sequence ID" value="NZ_CP102754.1"/>
</dbReference>
<dbReference type="InterPro" id="IPR045175">
    <property type="entry name" value="M28_fam"/>
</dbReference>
<dbReference type="PANTHER" id="PTHR12147:SF56">
    <property type="entry name" value="AMINOPEPTIDASE YDR415C-RELATED"/>
    <property type="match status" value="1"/>
</dbReference>
<dbReference type="Proteomes" id="UP000438760">
    <property type="component" value="Unassembled WGS sequence"/>
</dbReference>
<dbReference type="AlphaFoldDB" id="A0A6I3LIF6"/>
<dbReference type="GO" id="GO:0004177">
    <property type="term" value="F:aminopeptidase activity"/>
    <property type="evidence" value="ECO:0007669"/>
    <property type="project" value="UniProtKB-KW"/>
</dbReference>
<organism evidence="8 9">
    <name type="scientific">Myroides albus</name>
    <dbReference type="NCBI Taxonomy" id="2562892"/>
    <lineage>
        <taxon>Bacteria</taxon>
        <taxon>Pseudomonadati</taxon>
        <taxon>Bacteroidota</taxon>
        <taxon>Flavobacteriia</taxon>
        <taxon>Flavobacteriales</taxon>
        <taxon>Flavobacteriaceae</taxon>
        <taxon>Myroides</taxon>
    </lineage>
</organism>
<keyword evidence="2" id="KW-0645">Protease</keyword>
<evidence type="ECO:0000256" key="6">
    <source>
        <dbReference type="ARBA" id="ARBA00022833"/>
    </source>
</evidence>
<keyword evidence="9" id="KW-1185">Reference proteome</keyword>
<evidence type="ECO:0000256" key="5">
    <source>
        <dbReference type="ARBA" id="ARBA00022801"/>
    </source>
</evidence>
<feature type="domain" description="Peptidase M28" evidence="7">
    <location>
        <begin position="118"/>
        <end position="327"/>
    </location>
</feature>
<dbReference type="GO" id="GO:0046872">
    <property type="term" value="F:metal ion binding"/>
    <property type="evidence" value="ECO:0007669"/>
    <property type="project" value="UniProtKB-KW"/>
</dbReference>
<reference evidence="8 9" key="1">
    <citation type="submission" date="2019-11" db="EMBL/GenBank/DDBJ databases">
        <title>Genome of Strain BIT-d1.</title>
        <authorList>
            <person name="Yang Y."/>
        </authorList>
    </citation>
    <scope>NUCLEOTIDE SEQUENCE [LARGE SCALE GENOMIC DNA]</scope>
    <source>
        <strain evidence="8 9">BIT-d1</strain>
    </source>
</reference>
<sequence length="347" mass="39380">MIKNTLLLGLFAVLLLNSCKGVQQNLDNSILNNTTVVPYQYYALINQDSIATNLKKLASDEFQGRRTGEPGQKKATEFIVNFYKKRGIAPPKEMDGYLQSIPSSFMKPSMMKLQDSENILAYFEGTEKPEEVLIISAHYDHMGILLDQIYYGADDNGSGTASIMEIARVFQQLKEQGIQPKRSVLFIHLTGEEFGLFGSKYYVQNPIFPIENTIANLNIDMIGRRSKEHSGKGDYIFAVGSGKLSKDLYDVVSSANKESINLTIDYKFDDENDPQQIYYRSDHYSFAQKGIPAVFYYNGTHDDYHLPSDTFDKIDLPLLTKRTQLIFTTAWKLANGEHRPQLTEKKN</sequence>
<evidence type="ECO:0000256" key="2">
    <source>
        <dbReference type="ARBA" id="ARBA00022670"/>
    </source>
</evidence>